<reference evidence="1 2" key="1">
    <citation type="journal article" date="2022" name="New Phytol.">
        <title>Ecological generalism drives hyperdiversity of secondary metabolite gene clusters in xylarialean endophytes.</title>
        <authorList>
            <person name="Franco M.E.E."/>
            <person name="Wisecaver J.H."/>
            <person name="Arnold A.E."/>
            <person name="Ju Y.M."/>
            <person name="Slot J.C."/>
            <person name="Ahrendt S."/>
            <person name="Moore L.P."/>
            <person name="Eastman K.E."/>
            <person name="Scott K."/>
            <person name="Konkel Z."/>
            <person name="Mondo S.J."/>
            <person name="Kuo A."/>
            <person name="Hayes R.D."/>
            <person name="Haridas S."/>
            <person name="Andreopoulos B."/>
            <person name="Riley R."/>
            <person name="LaButti K."/>
            <person name="Pangilinan J."/>
            <person name="Lipzen A."/>
            <person name="Amirebrahimi M."/>
            <person name="Yan J."/>
            <person name="Adam C."/>
            <person name="Keymanesh K."/>
            <person name="Ng V."/>
            <person name="Louie K."/>
            <person name="Northen T."/>
            <person name="Drula E."/>
            <person name="Henrissat B."/>
            <person name="Hsieh H.M."/>
            <person name="Youens-Clark K."/>
            <person name="Lutzoni F."/>
            <person name="Miadlikowska J."/>
            <person name="Eastwood D.C."/>
            <person name="Hamelin R.C."/>
            <person name="Grigoriev I.V."/>
            <person name="U'Ren J.M."/>
        </authorList>
    </citation>
    <scope>NUCLEOTIDE SEQUENCE [LARGE SCALE GENOMIC DNA]</scope>
    <source>
        <strain evidence="1 2">ER1909</strain>
    </source>
</reference>
<dbReference type="EMBL" id="MU394390">
    <property type="protein sequence ID" value="KAI6081645.1"/>
    <property type="molecule type" value="Genomic_DNA"/>
</dbReference>
<comment type="caution">
    <text evidence="1">The sequence shown here is derived from an EMBL/GenBank/DDBJ whole genome shotgun (WGS) entry which is preliminary data.</text>
</comment>
<proteinExistence type="predicted"/>
<name>A0ACC0CML5_9PEZI</name>
<accession>A0ACC0CML5</accession>
<keyword evidence="2" id="KW-1185">Reference proteome</keyword>
<sequence>MAQYTLLDQTSRSVPEIWFEEHLSRSDLEHESLKSFSDSEVTQLKSYYRGEASADDAACALTRPITDSSIYPLGGYSDHSRALSQLWGLLIDALIEWPPNHTPSLIALLLAIKEAPGHIHAGEATDDEEKPLSWSNLPYFDRVWSDNHWMSPGQITRRCPDTAARERARNVYIKQQDVEAQLVAALVFAEETRALQYLVKTLEWEPQHDDHLDAADDSLADSQIKLDFQIPAAARWMKHCGQDLYVSLLNNEMEGWDNLPSPVSFDKPVERWSFWEKRLFAISWSGLDETTRKAAELAVGYMKAITDASSVKRSG</sequence>
<evidence type="ECO:0000313" key="2">
    <source>
        <dbReference type="Proteomes" id="UP001497680"/>
    </source>
</evidence>
<gene>
    <name evidence="1" type="ORF">F4821DRAFT_24187</name>
</gene>
<organism evidence="1 2">
    <name type="scientific">Hypoxylon rubiginosum</name>
    <dbReference type="NCBI Taxonomy" id="110542"/>
    <lineage>
        <taxon>Eukaryota</taxon>
        <taxon>Fungi</taxon>
        <taxon>Dikarya</taxon>
        <taxon>Ascomycota</taxon>
        <taxon>Pezizomycotina</taxon>
        <taxon>Sordariomycetes</taxon>
        <taxon>Xylariomycetidae</taxon>
        <taxon>Xylariales</taxon>
        <taxon>Hypoxylaceae</taxon>
        <taxon>Hypoxylon</taxon>
    </lineage>
</organism>
<protein>
    <submittedName>
        <fullName evidence="1">Uncharacterized protein</fullName>
    </submittedName>
</protein>
<evidence type="ECO:0000313" key="1">
    <source>
        <dbReference type="EMBL" id="KAI6081645.1"/>
    </source>
</evidence>
<dbReference type="Proteomes" id="UP001497680">
    <property type="component" value="Unassembled WGS sequence"/>
</dbReference>